<organism evidence="2">
    <name type="scientific">uncultured marine thaumarchaeote KM3_34_C02</name>
    <dbReference type="NCBI Taxonomy" id="1456129"/>
    <lineage>
        <taxon>Archaea</taxon>
        <taxon>Nitrososphaerota</taxon>
        <taxon>environmental samples</taxon>
    </lineage>
</organism>
<evidence type="ECO:0000313" key="2">
    <source>
        <dbReference type="EMBL" id="AIF09064.1"/>
    </source>
</evidence>
<name>A0A075GZ33_9ARCH</name>
<accession>A0A075GZ33</accession>
<evidence type="ECO:0000256" key="1">
    <source>
        <dbReference type="ARBA" id="ARBA00023004"/>
    </source>
</evidence>
<dbReference type="EMBL" id="KF900850">
    <property type="protein sequence ID" value="AIF09064.1"/>
    <property type="molecule type" value="Genomic_DNA"/>
</dbReference>
<reference evidence="2" key="1">
    <citation type="journal article" date="2014" name="Genome Biol. Evol.">
        <title>Pangenome evidence for extensive interdomain horizontal transfer affecting lineage core and shell genes in uncultured planktonic thaumarchaeota and euryarchaeota.</title>
        <authorList>
            <person name="Deschamps P."/>
            <person name="Zivanovic Y."/>
            <person name="Moreira D."/>
            <person name="Rodriguez-Valera F."/>
            <person name="Lopez-Garcia P."/>
        </authorList>
    </citation>
    <scope>NUCLEOTIDE SEQUENCE</scope>
</reference>
<proteinExistence type="predicted"/>
<sequence length="68" mass="8114">MSKIAIETTPEMVKEVYRKLEKNIPKFRTTLKRPLTLTEKILAGHLEDEFLDKLLDEKKIMYFFDLIV</sequence>
<keyword evidence="1" id="KW-0408">Iron</keyword>
<dbReference type="AlphaFoldDB" id="A0A075GZ33"/>
<protein>
    <submittedName>
        <fullName evidence="2">Uncharacterized protein</fullName>
    </submittedName>
</protein>
<dbReference type="InterPro" id="IPR015931">
    <property type="entry name" value="Acnase/IPM_dHydase_lsu_aba_1/3"/>
</dbReference>
<dbReference type="Gene3D" id="3.30.499.10">
    <property type="entry name" value="Aconitase, domain 3"/>
    <property type="match status" value="1"/>
</dbReference>